<dbReference type="OrthoDB" id="9982938at2"/>
<evidence type="ECO:0000313" key="3">
    <source>
        <dbReference type="Proteomes" id="UP000245802"/>
    </source>
</evidence>
<dbReference type="AlphaFoldDB" id="A0A2Z3HAS2"/>
<accession>A0A2Z3HAS2</accession>
<name>A0A2Z3HAS2_9BACT</name>
<feature type="transmembrane region" description="Helical" evidence="1">
    <location>
        <begin position="51"/>
        <end position="71"/>
    </location>
</feature>
<gene>
    <name evidence="2" type="ORF">C1280_33775</name>
</gene>
<proteinExistence type="predicted"/>
<feature type="transmembrane region" description="Helical" evidence="1">
    <location>
        <begin position="6"/>
        <end position="23"/>
    </location>
</feature>
<keyword evidence="1" id="KW-0472">Membrane</keyword>
<feature type="transmembrane region" description="Helical" evidence="1">
    <location>
        <begin position="28"/>
        <end position="45"/>
    </location>
</feature>
<keyword evidence="1" id="KW-0812">Transmembrane</keyword>
<evidence type="ECO:0000313" key="2">
    <source>
        <dbReference type="EMBL" id="AWM41482.1"/>
    </source>
</evidence>
<reference evidence="2 3" key="1">
    <citation type="submission" date="2018-01" db="EMBL/GenBank/DDBJ databases">
        <title>G. obscuriglobus.</title>
        <authorList>
            <person name="Franke J."/>
            <person name="Blomberg W."/>
            <person name="Selmecki A."/>
        </authorList>
    </citation>
    <scope>NUCLEOTIDE SEQUENCE [LARGE SCALE GENOMIC DNA]</scope>
    <source>
        <strain evidence="2 3">DSM 5831</strain>
    </source>
</reference>
<dbReference type="KEGG" id="gog:C1280_33775"/>
<sequence length="121" mass="12205">MIGPGLVHALLFVAVAGVFLLFARDWSVRVVGAFLIVPRAVAAPFTDGEVIVLGSGIVASVFHVVYGLLYAPAGPSEGGAETLTPPEADDTSEPATCVACRGSIPAGADTCPACGWSYTAG</sequence>
<dbReference type="RefSeq" id="WP_010041105.1">
    <property type="nucleotide sequence ID" value="NZ_CP025958.1"/>
</dbReference>
<evidence type="ECO:0000256" key="1">
    <source>
        <dbReference type="SAM" id="Phobius"/>
    </source>
</evidence>
<keyword evidence="3" id="KW-1185">Reference proteome</keyword>
<dbReference type="Proteomes" id="UP000245802">
    <property type="component" value="Chromosome"/>
</dbReference>
<organism evidence="2 3">
    <name type="scientific">Gemmata obscuriglobus</name>
    <dbReference type="NCBI Taxonomy" id="114"/>
    <lineage>
        <taxon>Bacteria</taxon>
        <taxon>Pseudomonadati</taxon>
        <taxon>Planctomycetota</taxon>
        <taxon>Planctomycetia</taxon>
        <taxon>Gemmatales</taxon>
        <taxon>Gemmataceae</taxon>
        <taxon>Gemmata</taxon>
    </lineage>
</organism>
<keyword evidence="1" id="KW-1133">Transmembrane helix</keyword>
<protein>
    <submittedName>
        <fullName evidence="2">Uncharacterized protein</fullName>
    </submittedName>
</protein>
<dbReference type="EMBL" id="CP025958">
    <property type="protein sequence ID" value="AWM41482.1"/>
    <property type="molecule type" value="Genomic_DNA"/>
</dbReference>